<accession>A6JM80</accession>
<reference evidence="2" key="1">
    <citation type="submission" date="2005-09" db="EMBL/GenBank/DDBJ databases">
        <authorList>
            <person name="Mural R.J."/>
            <person name="Li P.W."/>
            <person name="Adams M.D."/>
            <person name="Amanatides P.G."/>
            <person name="Baden-Tillson H."/>
            <person name="Barnstead M."/>
            <person name="Chin S.H."/>
            <person name="Dew I."/>
            <person name="Evans C.A."/>
            <person name="Ferriera S."/>
            <person name="Flanigan M."/>
            <person name="Fosler C."/>
            <person name="Glodek A."/>
            <person name="Gu Z."/>
            <person name="Holt R.A."/>
            <person name="Jennings D."/>
            <person name="Kraft C.L."/>
            <person name="Lu F."/>
            <person name="Nguyen T."/>
            <person name="Nusskern D.R."/>
            <person name="Pfannkoch C.M."/>
            <person name="Sitter C."/>
            <person name="Sutton G.G."/>
            <person name="Venter J.C."/>
            <person name="Wang Z."/>
            <person name="Woodage T."/>
            <person name="Zheng X.H."/>
            <person name="Zhong F."/>
        </authorList>
    </citation>
    <scope>NUCLEOTIDE SEQUENCE [LARGE SCALE GENOMIC DNA]</scope>
    <source>
        <strain>BN</strain>
        <strain evidence="2">Sprague-Dawley</strain>
    </source>
</reference>
<dbReference type="EMBL" id="CH473990">
    <property type="protein sequence ID" value="EDL78757.1"/>
    <property type="molecule type" value="Genomic_DNA"/>
</dbReference>
<gene>
    <name evidence="1" type="ORF">rCG_55944</name>
</gene>
<dbReference type="AlphaFoldDB" id="A6JM80"/>
<evidence type="ECO:0000313" key="2">
    <source>
        <dbReference type="Proteomes" id="UP000234681"/>
    </source>
</evidence>
<proteinExistence type="predicted"/>
<protein>
    <submittedName>
        <fullName evidence="1">RCG55944</fullName>
    </submittedName>
</protein>
<sequence length="75" mass="8656">MSASELKEFSPWHLEGSCTTDEKQIYRMAFYLRWHSLLLTRAISTMEIVEGQNDLNIFALIQVVSTIHLPLKDST</sequence>
<dbReference type="Proteomes" id="UP000234681">
    <property type="component" value="Chromosome 17"/>
</dbReference>
<name>A6JM80_RAT</name>
<evidence type="ECO:0000313" key="1">
    <source>
        <dbReference type="EMBL" id="EDL78757.1"/>
    </source>
</evidence>
<organism evidence="1 2">
    <name type="scientific">Rattus norvegicus</name>
    <name type="common">Rat</name>
    <dbReference type="NCBI Taxonomy" id="10116"/>
    <lineage>
        <taxon>Eukaryota</taxon>
        <taxon>Metazoa</taxon>
        <taxon>Chordata</taxon>
        <taxon>Craniata</taxon>
        <taxon>Vertebrata</taxon>
        <taxon>Euteleostomi</taxon>
        <taxon>Mammalia</taxon>
        <taxon>Eutheria</taxon>
        <taxon>Euarchontoglires</taxon>
        <taxon>Glires</taxon>
        <taxon>Rodentia</taxon>
        <taxon>Myomorpha</taxon>
        <taxon>Muroidea</taxon>
        <taxon>Muridae</taxon>
        <taxon>Murinae</taxon>
        <taxon>Rattus</taxon>
    </lineage>
</organism>